<dbReference type="PANTHER" id="PTHR11360">
    <property type="entry name" value="MONOCARBOXYLATE TRANSPORTER"/>
    <property type="match status" value="1"/>
</dbReference>
<evidence type="ECO:0000256" key="3">
    <source>
        <dbReference type="ARBA" id="ARBA00023136"/>
    </source>
</evidence>
<evidence type="ECO:0000256" key="2">
    <source>
        <dbReference type="ARBA" id="ARBA00022989"/>
    </source>
</evidence>
<feature type="transmembrane region" description="Helical" evidence="4">
    <location>
        <begin position="81"/>
        <end position="99"/>
    </location>
</feature>
<dbReference type="InterPro" id="IPR050327">
    <property type="entry name" value="Proton-linked_MCT"/>
</dbReference>
<dbReference type="InterPro" id="IPR036259">
    <property type="entry name" value="MFS_trans_sf"/>
</dbReference>
<keyword evidence="1 4" id="KW-0812">Transmembrane</keyword>
<feature type="transmembrane region" description="Helical" evidence="4">
    <location>
        <begin position="271"/>
        <end position="288"/>
    </location>
</feature>
<reference evidence="7" key="1">
    <citation type="journal article" date="2019" name="Int. J. Syst. Evol. Microbiol.">
        <title>The Global Catalogue of Microorganisms (GCM) 10K type strain sequencing project: providing services to taxonomists for standard genome sequencing and annotation.</title>
        <authorList>
            <consortium name="The Broad Institute Genomics Platform"/>
            <consortium name="The Broad Institute Genome Sequencing Center for Infectious Disease"/>
            <person name="Wu L."/>
            <person name="Ma J."/>
        </authorList>
    </citation>
    <scope>NUCLEOTIDE SEQUENCE [LARGE SCALE GENOMIC DNA]</scope>
    <source>
        <strain evidence="7">JCM 19134</strain>
    </source>
</reference>
<accession>A0AAV3UB98</accession>
<keyword evidence="7" id="KW-1185">Reference proteome</keyword>
<gene>
    <name evidence="6" type="ORF">GCM10025791_48750</name>
</gene>
<name>A0AAV3UB98_9ALTE</name>
<feature type="transmembrane region" description="Helical" evidence="4">
    <location>
        <begin position="300"/>
        <end position="317"/>
    </location>
</feature>
<sequence>MQEPKAPAFHGWKIVYFSCISQFFGMGFSIYLFGLFIQPMALSLGTSAGKIAWGMGIFYLVNALFGLIVGVWLDKGHAKKVMTLGSLLFAASLALLSVVSHPALAAVICALLFAPGACMISVLPCSTLVVNWFHQKQGLALGIAALGISLGGFLMPPITSFLIENYGWRAALQCLAAAIVLILTPLAWWLVIARPSDLNQQPDGLAENTAASQPKTDADGNHNLTFASLIRNRIFWLLTFTVGLLSMGSIIIITFIVPYAREIGLDTLESALLVSSFAGASFTGKFVFGWLSDVFSKRSVMVLLQVIAMFAWLPLITSNHSLLILASVVGVGLAVGGLTPIWASLIALYFGTQAFARVKGAMTLAMLICTIIPGPMGGLLFDATGSYAGAFQIALGLLPLGLLSTILLPKLTSRA</sequence>
<evidence type="ECO:0000256" key="1">
    <source>
        <dbReference type="ARBA" id="ARBA00022692"/>
    </source>
</evidence>
<keyword evidence="2 4" id="KW-1133">Transmembrane helix</keyword>
<dbReference type="Gene3D" id="1.20.1250.20">
    <property type="entry name" value="MFS general substrate transporter like domains"/>
    <property type="match status" value="1"/>
</dbReference>
<feature type="transmembrane region" description="Helical" evidence="4">
    <location>
        <begin position="14"/>
        <end position="37"/>
    </location>
</feature>
<feature type="transmembrane region" description="Helical" evidence="4">
    <location>
        <begin position="323"/>
        <end position="350"/>
    </location>
</feature>
<dbReference type="PROSITE" id="PS50850">
    <property type="entry name" value="MFS"/>
    <property type="match status" value="1"/>
</dbReference>
<dbReference type="PANTHER" id="PTHR11360:SF284">
    <property type="entry name" value="EG:103B4.3 PROTEIN-RELATED"/>
    <property type="match status" value="1"/>
</dbReference>
<evidence type="ECO:0000259" key="5">
    <source>
        <dbReference type="PROSITE" id="PS50850"/>
    </source>
</evidence>
<dbReference type="InterPro" id="IPR011701">
    <property type="entry name" value="MFS"/>
</dbReference>
<dbReference type="SUPFAM" id="SSF103473">
    <property type="entry name" value="MFS general substrate transporter"/>
    <property type="match status" value="1"/>
</dbReference>
<feature type="transmembrane region" description="Helical" evidence="4">
    <location>
        <begin position="387"/>
        <end position="408"/>
    </location>
</feature>
<dbReference type="GO" id="GO:0022857">
    <property type="term" value="F:transmembrane transporter activity"/>
    <property type="evidence" value="ECO:0007669"/>
    <property type="project" value="InterPro"/>
</dbReference>
<feature type="transmembrane region" description="Helical" evidence="4">
    <location>
        <begin position="234"/>
        <end position="259"/>
    </location>
</feature>
<feature type="transmembrane region" description="Helical" evidence="4">
    <location>
        <begin position="57"/>
        <end position="74"/>
    </location>
</feature>
<feature type="domain" description="Major facilitator superfamily (MFS) profile" evidence="5">
    <location>
        <begin position="15"/>
        <end position="413"/>
    </location>
</feature>
<comment type="caution">
    <text evidence="6">The sequence shown here is derived from an EMBL/GenBank/DDBJ whole genome shotgun (WGS) entry which is preliminary data.</text>
</comment>
<evidence type="ECO:0000313" key="7">
    <source>
        <dbReference type="Proteomes" id="UP001409585"/>
    </source>
</evidence>
<keyword evidence="3 4" id="KW-0472">Membrane</keyword>
<dbReference type="Pfam" id="PF07690">
    <property type="entry name" value="MFS_1"/>
    <property type="match status" value="1"/>
</dbReference>
<proteinExistence type="predicted"/>
<dbReference type="AlphaFoldDB" id="A0AAV3UB98"/>
<dbReference type="RefSeq" id="WP_345428115.1">
    <property type="nucleotide sequence ID" value="NZ_AP031496.1"/>
</dbReference>
<feature type="transmembrane region" description="Helical" evidence="4">
    <location>
        <begin position="139"/>
        <end position="158"/>
    </location>
</feature>
<protein>
    <submittedName>
        <fullName evidence="6">MFS transporter</fullName>
    </submittedName>
</protein>
<feature type="transmembrane region" description="Helical" evidence="4">
    <location>
        <begin position="170"/>
        <end position="191"/>
    </location>
</feature>
<dbReference type="InterPro" id="IPR020846">
    <property type="entry name" value="MFS_dom"/>
</dbReference>
<organism evidence="6 7">
    <name type="scientific">Halioxenophilus aromaticivorans</name>
    <dbReference type="NCBI Taxonomy" id="1306992"/>
    <lineage>
        <taxon>Bacteria</taxon>
        <taxon>Pseudomonadati</taxon>
        <taxon>Pseudomonadota</taxon>
        <taxon>Gammaproteobacteria</taxon>
        <taxon>Alteromonadales</taxon>
        <taxon>Alteromonadaceae</taxon>
        <taxon>Halioxenophilus</taxon>
    </lineage>
</organism>
<evidence type="ECO:0000313" key="6">
    <source>
        <dbReference type="EMBL" id="GAA4961479.1"/>
    </source>
</evidence>
<evidence type="ECO:0000256" key="4">
    <source>
        <dbReference type="SAM" id="Phobius"/>
    </source>
</evidence>
<feature type="transmembrane region" description="Helical" evidence="4">
    <location>
        <begin position="105"/>
        <end position="132"/>
    </location>
</feature>
<dbReference type="EMBL" id="BAABLX010000080">
    <property type="protein sequence ID" value="GAA4961479.1"/>
    <property type="molecule type" value="Genomic_DNA"/>
</dbReference>
<dbReference type="Proteomes" id="UP001409585">
    <property type="component" value="Unassembled WGS sequence"/>
</dbReference>
<feature type="transmembrane region" description="Helical" evidence="4">
    <location>
        <begin position="362"/>
        <end position="381"/>
    </location>
</feature>